<dbReference type="RefSeq" id="WP_274323777.1">
    <property type="nucleotide sequence ID" value="NZ_CP118158.1"/>
</dbReference>
<evidence type="ECO:0000313" key="2">
    <source>
        <dbReference type="Proteomes" id="UP001596432"/>
    </source>
</evidence>
<protein>
    <submittedName>
        <fullName evidence="1">Uncharacterized protein</fullName>
    </submittedName>
</protein>
<evidence type="ECO:0000313" key="1">
    <source>
        <dbReference type="EMBL" id="MFC7142724.1"/>
    </source>
</evidence>
<reference evidence="1 2" key="1">
    <citation type="journal article" date="2019" name="Int. J. Syst. Evol. Microbiol.">
        <title>The Global Catalogue of Microorganisms (GCM) 10K type strain sequencing project: providing services to taxonomists for standard genome sequencing and annotation.</title>
        <authorList>
            <consortium name="The Broad Institute Genomics Platform"/>
            <consortium name="The Broad Institute Genome Sequencing Center for Infectious Disease"/>
            <person name="Wu L."/>
            <person name="Ma J."/>
        </authorList>
    </citation>
    <scope>NUCLEOTIDE SEQUENCE [LARGE SCALE GENOMIC DNA]</scope>
    <source>
        <strain evidence="1 2">XZYJT29</strain>
    </source>
</reference>
<gene>
    <name evidence="1" type="ORF">ACFQMA_23175</name>
</gene>
<dbReference type="EMBL" id="JBHTAS010000001">
    <property type="protein sequence ID" value="MFC7142724.1"/>
    <property type="molecule type" value="Genomic_DNA"/>
</dbReference>
<sequence>MASIFYEAQHGEVYQIDEVSQHLLVYVYLHGEAKLEDVVESIGAQNEHAVHSRIESQLGGSAAQLIDTERGMQQTFGERPDYIIHSSALTETGAKFVEKHRNELSMPVEIAELAKRVAALQIEDRLVDDLIDRIDTLEGRIEELE</sequence>
<dbReference type="AlphaFoldDB" id="A0ABD5Y5T7"/>
<dbReference type="Proteomes" id="UP001596432">
    <property type="component" value="Unassembled WGS sequence"/>
</dbReference>
<keyword evidence="2" id="KW-1185">Reference proteome</keyword>
<accession>A0ABD5Y5T7</accession>
<proteinExistence type="predicted"/>
<organism evidence="1 2">
    <name type="scientific">Halosimplex aquaticum</name>
    <dbReference type="NCBI Taxonomy" id="3026162"/>
    <lineage>
        <taxon>Archaea</taxon>
        <taxon>Methanobacteriati</taxon>
        <taxon>Methanobacteriota</taxon>
        <taxon>Stenosarchaea group</taxon>
        <taxon>Halobacteria</taxon>
        <taxon>Halobacteriales</taxon>
        <taxon>Haloarculaceae</taxon>
        <taxon>Halosimplex</taxon>
    </lineage>
</organism>
<dbReference type="GeneID" id="78823073"/>
<comment type="caution">
    <text evidence="1">The sequence shown here is derived from an EMBL/GenBank/DDBJ whole genome shotgun (WGS) entry which is preliminary data.</text>
</comment>
<name>A0ABD5Y5T7_9EURY</name>